<keyword evidence="2" id="KW-1185">Reference proteome</keyword>
<dbReference type="InterPro" id="IPR006575">
    <property type="entry name" value="RWD_dom"/>
</dbReference>
<dbReference type="OrthoDB" id="432412at2759"/>
<feature type="domain" description="RWD" evidence="1">
    <location>
        <begin position="23"/>
        <end position="140"/>
    </location>
</feature>
<dbReference type="Pfam" id="PF06544">
    <property type="entry name" value="Prp3_C"/>
    <property type="match status" value="1"/>
</dbReference>
<name>A0A6J2JXD9_BOMMA</name>
<proteinExistence type="predicted"/>
<dbReference type="PIRSF" id="PIRSF038021">
    <property type="entry name" value="UCP038021_RWDD2"/>
    <property type="match status" value="1"/>
</dbReference>
<dbReference type="Gene3D" id="3.10.110.10">
    <property type="entry name" value="Ubiquitin Conjugating Enzyme"/>
    <property type="match status" value="1"/>
</dbReference>
<dbReference type="CDD" id="cd24163">
    <property type="entry name" value="RWDD2_C"/>
    <property type="match status" value="1"/>
</dbReference>
<dbReference type="PROSITE" id="PS50908">
    <property type="entry name" value="RWD"/>
    <property type="match status" value="1"/>
</dbReference>
<reference evidence="3" key="1">
    <citation type="submission" date="2025-08" db="UniProtKB">
        <authorList>
            <consortium name="RefSeq"/>
        </authorList>
    </citation>
    <scope>IDENTIFICATION</scope>
    <source>
        <tissue evidence="3">Silk gland</tissue>
    </source>
</reference>
<dbReference type="Proteomes" id="UP000504629">
    <property type="component" value="Unplaced"/>
</dbReference>
<accession>A0A6J2JXD9</accession>
<dbReference type="AlphaFoldDB" id="A0A6J2JXD9"/>
<dbReference type="Pfam" id="PF05773">
    <property type="entry name" value="RWD"/>
    <property type="match status" value="1"/>
</dbReference>
<evidence type="ECO:0000259" key="1">
    <source>
        <dbReference type="PROSITE" id="PS50908"/>
    </source>
</evidence>
<dbReference type="GeneID" id="114245030"/>
<dbReference type="InterPro" id="IPR059181">
    <property type="entry name" value="RWDD2A-B_C"/>
</dbReference>
<dbReference type="SUPFAM" id="SSF54495">
    <property type="entry name" value="UBC-like"/>
    <property type="match status" value="1"/>
</dbReference>
<evidence type="ECO:0000313" key="2">
    <source>
        <dbReference type="Proteomes" id="UP000504629"/>
    </source>
</evidence>
<organism evidence="2 3">
    <name type="scientific">Bombyx mandarina</name>
    <name type="common">Wild silk moth</name>
    <name type="synonym">Wild silkworm</name>
    <dbReference type="NCBI Taxonomy" id="7092"/>
    <lineage>
        <taxon>Eukaryota</taxon>
        <taxon>Metazoa</taxon>
        <taxon>Ecdysozoa</taxon>
        <taxon>Arthropoda</taxon>
        <taxon>Hexapoda</taxon>
        <taxon>Insecta</taxon>
        <taxon>Pterygota</taxon>
        <taxon>Neoptera</taxon>
        <taxon>Endopterygota</taxon>
        <taxon>Lepidoptera</taxon>
        <taxon>Glossata</taxon>
        <taxon>Ditrysia</taxon>
        <taxon>Bombycoidea</taxon>
        <taxon>Bombycidae</taxon>
        <taxon>Bombycinae</taxon>
        <taxon>Bombyx</taxon>
    </lineage>
</organism>
<dbReference type="PANTHER" id="PTHR15955">
    <property type="entry name" value="RWD DOMAIN CONTAINING PROTEIN 2"/>
    <property type="match status" value="1"/>
</dbReference>
<gene>
    <name evidence="3" type="primary">LOC114245030</name>
</gene>
<protein>
    <submittedName>
        <fullName evidence="3">RWD domain-containing protein 2A</fullName>
    </submittedName>
</protein>
<dbReference type="CDD" id="cd23829">
    <property type="entry name" value="RWD_RWDD2"/>
    <property type="match status" value="1"/>
</dbReference>
<dbReference type="KEGG" id="bman:114245030"/>
<dbReference type="InterPro" id="IPR016135">
    <property type="entry name" value="UBQ-conjugating_enzyme/RWD"/>
</dbReference>
<dbReference type="RefSeq" id="XP_028032834.1">
    <property type="nucleotide sequence ID" value="XM_028177033.1"/>
</dbReference>
<dbReference type="InterPro" id="IPR017359">
    <property type="entry name" value="Phi-like"/>
</dbReference>
<dbReference type="SMART" id="SM00591">
    <property type="entry name" value="RWD"/>
    <property type="match status" value="1"/>
</dbReference>
<dbReference type="PANTHER" id="PTHR15955:SF8">
    <property type="entry name" value="RWD DOMAIN-CONTAINING PROTEIN 2B-RELATED"/>
    <property type="match status" value="1"/>
</dbReference>
<sequence length="283" mass="33404">MDIEGTNNSSKERFVECLTQQLSELELLESMYPNKGDLILCNKNIKDIKSFIENNSEYVPDNLDFTLNLFNNQFKIEISINLPSFYPEEGPDVYIRCNQLNRMQETLINSQLQEFMKTINRGELCLYTIITWIQEHIEDIKLSEVLPAEETSTSKLFDEKFSRLWVYSHHIYNKKKREKIVKKAKELNLTGFCLPGKPGIVCIEGETKDCEDWWREIKCLNWQKLVIQKSEVLECLENDRKFTNFEELQFQSNNNTKFSNMSEFSKFMNLNGFQSIFNELFGL</sequence>
<evidence type="ECO:0000313" key="3">
    <source>
        <dbReference type="RefSeq" id="XP_028032834.1"/>
    </source>
</evidence>
<dbReference type="InterPro" id="IPR010541">
    <property type="entry name" value="Prp3_C"/>
</dbReference>